<accession>A0AAV4SD40</accession>
<gene>
    <name evidence="2" type="ORF">CDAR_96921</name>
</gene>
<dbReference type="EMBL" id="BPLQ01007690">
    <property type="protein sequence ID" value="GIY31600.1"/>
    <property type="molecule type" value="Genomic_DNA"/>
</dbReference>
<name>A0AAV4SD40_9ARAC</name>
<proteinExistence type="predicted"/>
<reference evidence="2 3" key="1">
    <citation type="submission" date="2021-06" db="EMBL/GenBank/DDBJ databases">
        <title>Caerostris darwini draft genome.</title>
        <authorList>
            <person name="Kono N."/>
            <person name="Arakawa K."/>
        </authorList>
    </citation>
    <scope>NUCLEOTIDE SEQUENCE [LARGE SCALE GENOMIC DNA]</scope>
</reference>
<organism evidence="2 3">
    <name type="scientific">Caerostris darwini</name>
    <dbReference type="NCBI Taxonomy" id="1538125"/>
    <lineage>
        <taxon>Eukaryota</taxon>
        <taxon>Metazoa</taxon>
        <taxon>Ecdysozoa</taxon>
        <taxon>Arthropoda</taxon>
        <taxon>Chelicerata</taxon>
        <taxon>Arachnida</taxon>
        <taxon>Araneae</taxon>
        <taxon>Araneomorphae</taxon>
        <taxon>Entelegynae</taxon>
        <taxon>Araneoidea</taxon>
        <taxon>Araneidae</taxon>
        <taxon>Caerostris</taxon>
    </lineage>
</organism>
<evidence type="ECO:0000313" key="2">
    <source>
        <dbReference type="EMBL" id="GIY31600.1"/>
    </source>
</evidence>
<evidence type="ECO:0000256" key="1">
    <source>
        <dbReference type="SAM" id="MobiDB-lite"/>
    </source>
</evidence>
<sequence length="153" mass="17681">MWRRATALIIEIPNKRVFLVKKESVHLVSKYWTTAHARKSKLAQTSIFHLLRSAEQPKEGKSWLRDVIALFPRQRGSCNGASLSARDRLHCVTLNTERRFQMRRGKNSPEFSEKARFAKSQHSTSKTDVTALQMVRERDENFLVLQNCGSRAL</sequence>
<keyword evidence="3" id="KW-1185">Reference proteome</keyword>
<evidence type="ECO:0000313" key="3">
    <source>
        <dbReference type="Proteomes" id="UP001054837"/>
    </source>
</evidence>
<dbReference type="Proteomes" id="UP001054837">
    <property type="component" value="Unassembled WGS sequence"/>
</dbReference>
<feature type="region of interest" description="Disordered" evidence="1">
    <location>
        <begin position="103"/>
        <end position="126"/>
    </location>
</feature>
<dbReference type="AlphaFoldDB" id="A0AAV4SD40"/>
<protein>
    <submittedName>
        <fullName evidence="2">Uncharacterized protein</fullName>
    </submittedName>
</protein>
<comment type="caution">
    <text evidence="2">The sequence shown here is derived from an EMBL/GenBank/DDBJ whole genome shotgun (WGS) entry which is preliminary data.</text>
</comment>